<sequence length="131" mass="14779">MMVTDPVSDLIVRLKNGSDAKKKSILVIYSRFVENIAHALKKAGYISSVIKDGKKNDKSLELGIVYIGGEPRIHEVQRISKSSRRIYQKHGDIRMYRSGFGNTIFSTPKGVLTDVEARKQKVGGEVLFRIW</sequence>
<dbReference type="InterPro" id="IPR000630">
    <property type="entry name" value="Ribosomal_uS8"/>
</dbReference>
<gene>
    <name evidence="5" type="primary">rpsH</name>
    <name evidence="6" type="ORF">A3D50_01765</name>
</gene>
<comment type="similarity">
    <text evidence="1 5">Belongs to the universal ribosomal protein uS8 family.</text>
</comment>
<dbReference type="EMBL" id="MHRM01000002">
    <property type="protein sequence ID" value="OHA24551.1"/>
    <property type="molecule type" value="Genomic_DNA"/>
</dbReference>
<evidence type="ECO:0000256" key="2">
    <source>
        <dbReference type="ARBA" id="ARBA00022980"/>
    </source>
</evidence>
<comment type="subunit">
    <text evidence="5">Part of the 30S ribosomal subunit. Contacts proteins S5 and S12.</text>
</comment>
<keyword evidence="2 5" id="KW-0689">Ribosomal protein</keyword>
<dbReference type="STRING" id="1802308.A3D50_01765"/>
<dbReference type="Pfam" id="PF00410">
    <property type="entry name" value="Ribosomal_S8"/>
    <property type="match status" value="1"/>
</dbReference>
<evidence type="ECO:0000313" key="6">
    <source>
        <dbReference type="EMBL" id="OHA24551.1"/>
    </source>
</evidence>
<dbReference type="AlphaFoldDB" id="A0A1G2MNE7"/>
<dbReference type="GO" id="GO:0006412">
    <property type="term" value="P:translation"/>
    <property type="evidence" value="ECO:0007669"/>
    <property type="project" value="UniProtKB-UniRule"/>
</dbReference>
<dbReference type="GO" id="GO:1990904">
    <property type="term" value="C:ribonucleoprotein complex"/>
    <property type="evidence" value="ECO:0007669"/>
    <property type="project" value="UniProtKB-KW"/>
</dbReference>
<evidence type="ECO:0000256" key="3">
    <source>
        <dbReference type="ARBA" id="ARBA00023274"/>
    </source>
</evidence>
<dbReference type="FunFam" id="3.30.1490.10:FF:000001">
    <property type="entry name" value="30S ribosomal protein S8"/>
    <property type="match status" value="1"/>
</dbReference>
<dbReference type="Gene3D" id="3.30.1490.10">
    <property type="match status" value="1"/>
</dbReference>
<comment type="function">
    <text evidence="5">One of the primary rRNA binding proteins, it binds directly to 16S rRNA central domain where it helps coordinate assembly of the platform of the 30S subunit.</text>
</comment>
<dbReference type="SUPFAM" id="SSF56047">
    <property type="entry name" value="Ribosomal protein S8"/>
    <property type="match status" value="1"/>
</dbReference>
<accession>A0A1G2MNE7</accession>
<dbReference type="NCBIfam" id="NF001109">
    <property type="entry name" value="PRK00136.1"/>
    <property type="match status" value="1"/>
</dbReference>
<dbReference type="PANTHER" id="PTHR11758">
    <property type="entry name" value="40S RIBOSOMAL PROTEIN S15A"/>
    <property type="match status" value="1"/>
</dbReference>
<organism evidence="6 7">
    <name type="scientific">Candidatus Taylorbacteria bacterium RIFCSPHIGHO2_02_FULL_44_12</name>
    <dbReference type="NCBI Taxonomy" id="1802308"/>
    <lineage>
        <taxon>Bacteria</taxon>
        <taxon>Candidatus Tayloriibacteriota</taxon>
    </lineage>
</organism>
<dbReference type="GO" id="GO:0005737">
    <property type="term" value="C:cytoplasm"/>
    <property type="evidence" value="ECO:0007669"/>
    <property type="project" value="UniProtKB-ARBA"/>
</dbReference>
<dbReference type="HAMAP" id="MF_01302_B">
    <property type="entry name" value="Ribosomal_uS8_B"/>
    <property type="match status" value="1"/>
</dbReference>
<keyword evidence="3 5" id="KW-0687">Ribonucleoprotein</keyword>
<proteinExistence type="inferred from homology"/>
<comment type="caution">
    <text evidence="6">The sequence shown here is derived from an EMBL/GenBank/DDBJ whole genome shotgun (WGS) entry which is preliminary data.</text>
</comment>
<evidence type="ECO:0000313" key="7">
    <source>
        <dbReference type="Proteomes" id="UP000178413"/>
    </source>
</evidence>
<dbReference type="Proteomes" id="UP000178413">
    <property type="component" value="Unassembled WGS sequence"/>
</dbReference>
<evidence type="ECO:0000256" key="4">
    <source>
        <dbReference type="ARBA" id="ARBA00035258"/>
    </source>
</evidence>
<dbReference type="InterPro" id="IPR035987">
    <property type="entry name" value="Ribosomal_uS8_sf"/>
</dbReference>
<keyword evidence="5" id="KW-0694">RNA-binding</keyword>
<dbReference type="GO" id="GO:0019843">
    <property type="term" value="F:rRNA binding"/>
    <property type="evidence" value="ECO:0007669"/>
    <property type="project" value="UniProtKB-UniRule"/>
</dbReference>
<dbReference type="Gene3D" id="3.30.1370.30">
    <property type="match status" value="1"/>
</dbReference>
<dbReference type="GO" id="GO:0003735">
    <property type="term" value="F:structural constituent of ribosome"/>
    <property type="evidence" value="ECO:0007669"/>
    <property type="project" value="InterPro"/>
</dbReference>
<evidence type="ECO:0000256" key="1">
    <source>
        <dbReference type="ARBA" id="ARBA00006471"/>
    </source>
</evidence>
<name>A0A1G2MNE7_9BACT</name>
<protein>
    <recommendedName>
        <fullName evidence="4 5">Small ribosomal subunit protein uS8</fullName>
    </recommendedName>
</protein>
<keyword evidence="5" id="KW-0699">rRNA-binding</keyword>
<reference evidence="6 7" key="1">
    <citation type="journal article" date="2016" name="Nat. Commun.">
        <title>Thousands of microbial genomes shed light on interconnected biogeochemical processes in an aquifer system.</title>
        <authorList>
            <person name="Anantharaman K."/>
            <person name="Brown C.T."/>
            <person name="Hug L.A."/>
            <person name="Sharon I."/>
            <person name="Castelle C.J."/>
            <person name="Probst A.J."/>
            <person name="Thomas B.C."/>
            <person name="Singh A."/>
            <person name="Wilkins M.J."/>
            <person name="Karaoz U."/>
            <person name="Brodie E.L."/>
            <person name="Williams K.H."/>
            <person name="Hubbard S.S."/>
            <person name="Banfield J.F."/>
        </authorList>
    </citation>
    <scope>NUCLEOTIDE SEQUENCE [LARGE SCALE GENOMIC DNA]</scope>
</reference>
<evidence type="ECO:0000256" key="5">
    <source>
        <dbReference type="HAMAP-Rule" id="MF_01302"/>
    </source>
</evidence>
<dbReference type="GO" id="GO:0005840">
    <property type="term" value="C:ribosome"/>
    <property type="evidence" value="ECO:0007669"/>
    <property type="project" value="UniProtKB-KW"/>
</dbReference>